<evidence type="ECO:0000313" key="6">
    <source>
        <dbReference type="Proteomes" id="UP000557193"/>
    </source>
</evidence>
<keyword evidence="6" id="KW-1185">Reference proteome</keyword>
<dbReference type="Pfam" id="PF00353">
    <property type="entry name" value="HemolysinCabind"/>
    <property type="match status" value="2"/>
</dbReference>
<dbReference type="RefSeq" id="WP_184685417.1">
    <property type="nucleotide sequence ID" value="NZ_JACHLL010000007.1"/>
</dbReference>
<accession>A0A7X0BVF3</accession>
<feature type="non-terminal residue" evidence="5">
    <location>
        <position position="1"/>
    </location>
</feature>
<dbReference type="PROSITE" id="PS00330">
    <property type="entry name" value="HEMOLYSIN_CALCIUM"/>
    <property type="match status" value="6"/>
</dbReference>
<evidence type="ECO:0000256" key="4">
    <source>
        <dbReference type="SAM" id="MobiDB-lite"/>
    </source>
</evidence>
<name>A0A7X0BVF3_9PSED</name>
<dbReference type="PANTHER" id="PTHR38340:SF1">
    <property type="entry name" value="S-LAYER PROTEIN"/>
    <property type="match status" value="1"/>
</dbReference>
<reference evidence="5 6" key="1">
    <citation type="submission" date="2020-08" db="EMBL/GenBank/DDBJ databases">
        <title>Functional genomics of gut bacteria from endangered species of beetles.</title>
        <authorList>
            <person name="Carlos-Shanley C."/>
        </authorList>
    </citation>
    <scope>NUCLEOTIDE SEQUENCE [LARGE SCALE GENOMIC DNA]</scope>
    <source>
        <strain evidence="5 6">S00202</strain>
    </source>
</reference>
<evidence type="ECO:0000256" key="1">
    <source>
        <dbReference type="ARBA" id="ARBA00004613"/>
    </source>
</evidence>
<organism evidence="5 6">
    <name type="scientific">Pseudomonas fluvialis</name>
    <dbReference type="NCBI Taxonomy" id="1793966"/>
    <lineage>
        <taxon>Bacteria</taxon>
        <taxon>Pseudomonadati</taxon>
        <taxon>Pseudomonadota</taxon>
        <taxon>Gammaproteobacteria</taxon>
        <taxon>Pseudomonadales</taxon>
        <taxon>Pseudomonadaceae</taxon>
        <taxon>Pseudomonas</taxon>
    </lineage>
</organism>
<comment type="caution">
    <text evidence="5">The sequence shown here is derived from an EMBL/GenBank/DDBJ whole genome shotgun (WGS) entry which is preliminary data.</text>
</comment>
<dbReference type="PANTHER" id="PTHR38340">
    <property type="entry name" value="S-LAYER PROTEIN"/>
    <property type="match status" value="1"/>
</dbReference>
<feature type="region of interest" description="Disordered" evidence="4">
    <location>
        <begin position="864"/>
        <end position="904"/>
    </location>
</feature>
<feature type="region of interest" description="Disordered" evidence="4">
    <location>
        <begin position="815"/>
        <end position="841"/>
    </location>
</feature>
<evidence type="ECO:0000256" key="3">
    <source>
        <dbReference type="ARBA" id="ARBA00022837"/>
    </source>
</evidence>
<dbReference type="SUPFAM" id="SSF51120">
    <property type="entry name" value="beta-Roll"/>
    <property type="match status" value="2"/>
</dbReference>
<dbReference type="GO" id="GO:0005509">
    <property type="term" value="F:calcium ion binding"/>
    <property type="evidence" value="ECO:0007669"/>
    <property type="project" value="InterPro"/>
</dbReference>
<evidence type="ECO:0000313" key="5">
    <source>
        <dbReference type="EMBL" id="MBB6343298.1"/>
    </source>
</evidence>
<gene>
    <name evidence="5" type="ORF">HNP49_003496</name>
</gene>
<dbReference type="InterPro" id="IPR018511">
    <property type="entry name" value="Hemolysin-typ_Ca-bd_CS"/>
</dbReference>
<dbReference type="PRINTS" id="PR00313">
    <property type="entry name" value="CABNDNGRPT"/>
</dbReference>
<keyword evidence="2" id="KW-0964">Secreted</keyword>
<dbReference type="Gene3D" id="2.150.10.10">
    <property type="entry name" value="Serralysin-like metalloprotease, C-terminal"/>
    <property type="match status" value="3"/>
</dbReference>
<protein>
    <submittedName>
        <fullName evidence="5">Ca2+-binding RTX toxin-like protein</fullName>
    </submittedName>
</protein>
<proteinExistence type="predicted"/>
<sequence length="1086" mass="107189">GDLPPVEVTVTDGTTPVAGSVNVPVTSDVNDAPSIDVTAQTIIENSAVAGTVAATYTTADEENGSLSIAFAAGSNVDGYYVLANGRVELTASGAAYVNAGGSLPAVSLVVTDNGSPALSGSDSATPSITASNDAPTISVPASINASEDVSQALTGITFSDVDAGSASVSATLSVSAGTLQAAGIAGVSVIGSGTSSLTLVGSISALNAFIAAAGVNYTSASNASGTVNLNIKLDDQGNTGIGGALTADASTQILIAGVADAPNLLVSNASGNEDSAIALSISAALTDASETLSSVTISGIPAGASLSNASGALTFTGGSITLSASQLTGLSITPPAHSDIDFTLNVSVSSTDGSSTATSTQALTVAVNAVADAPSLTLGGTDPVLYPTASGSTANGRGLTLKYFDDVIGAGSGTTERTAANLEGIMAGMTATNSQVIGDLDLYTEGNTSNDQFELNTGDGVSVTGLIFLEAGKTYTFTGYRDDTSQFEIGGTVVDSSNYDSYGNVTWTYTATQSGYFSFELYAANSTGAGAIALDVSVNGATAQPLNSLPLFTDITAVDSSNFQHGAFVSNAGGGYYPATLNNGNEDSLIRLQNINTALVDNDGSESLVVTVGSIPVGAMLTDGTNSFTATAGATSATVTGWNLSNLYIKPPLNFSGSFNLSITATSTENANPSTASSTQAMTVSVTPMADAPLVLAPATLTATTRASTTTYNTLGFPIIAALADNSETLALIISGLPVGVTLSDGVNSFTASASATSTAVTGWTLANLTLSIPSNVADTTATLTITATSTEANGATATTTQSVTLYEDVSTTTRTNQTGTNADDYMSITNTTTRSGGTGNDIMVGDGTNNTLNGDAGNDVLLGNAGNDTLSGGDGADRVEGGDGDDSLSGGTGNDMLLGGAGVDSLSGGDDNDYLDGGAGNDIGTSNAASLLGGAGNDIILGGAGNDGLDGGTGNDTLIGGTGNDYLTGGSGADLFLWQSGNTGNDRVLDFSPNKATPASGDTLDLSALLIGENDGNILNYLSIDTVTSTLQININGQLGSNGADMTIKLENGSGAAADLSSFGTTSSDIINSLVASNVVKIDHS</sequence>
<comment type="subcellular location">
    <subcellularLocation>
        <location evidence="1">Secreted</location>
    </subcellularLocation>
</comment>
<keyword evidence="3" id="KW-0106">Calcium</keyword>
<dbReference type="EMBL" id="JACHLL010000007">
    <property type="protein sequence ID" value="MBB6343298.1"/>
    <property type="molecule type" value="Genomic_DNA"/>
</dbReference>
<dbReference type="Proteomes" id="UP000557193">
    <property type="component" value="Unassembled WGS sequence"/>
</dbReference>
<dbReference type="InterPro" id="IPR001343">
    <property type="entry name" value="Hemolysn_Ca-bd"/>
</dbReference>
<dbReference type="GO" id="GO:0005576">
    <property type="term" value="C:extracellular region"/>
    <property type="evidence" value="ECO:0007669"/>
    <property type="project" value="UniProtKB-SubCell"/>
</dbReference>
<evidence type="ECO:0000256" key="2">
    <source>
        <dbReference type="ARBA" id="ARBA00022525"/>
    </source>
</evidence>
<dbReference type="InterPro" id="IPR019960">
    <property type="entry name" value="T1SS_VCA0849"/>
</dbReference>
<dbReference type="InterPro" id="IPR011049">
    <property type="entry name" value="Serralysin-like_metalloprot_C"/>
</dbReference>
<dbReference type="NCBIfam" id="TIGR03661">
    <property type="entry name" value="T1SS_VCA0849"/>
    <property type="match status" value="1"/>
</dbReference>
<dbReference type="InterPro" id="IPR050557">
    <property type="entry name" value="RTX_toxin/Mannuronan_C5-epim"/>
</dbReference>
<dbReference type="AlphaFoldDB" id="A0A7X0BVF3"/>